<dbReference type="OrthoDB" id="5985073at2759"/>
<feature type="transmembrane region" description="Helical" evidence="1">
    <location>
        <begin position="12"/>
        <end position="29"/>
    </location>
</feature>
<accession>A0A8S3TK67</accession>
<dbReference type="PROSITE" id="PS51212">
    <property type="entry name" value="WSC"/>
    <property type="match status" value="1"/>
</dbReference>
<organism evidence="3 4">
    <name type="scientific">Mytilus edulis</name>
    <name type="common">Blue mussel</name>
    <dbReference type="NCBI Taxonomy" id="6550"/>
    <lineage>
        <taxon>Eukaryota</taxon>
        <taxon>Metazoa</taxon>
        <taxon>Spiralia</taxon>
        <taxon>Lophotrochozoa</taxon>
        <taxon>Mollusca</taxon>
        <taxon>Bivalvia</taxon>
        <taxon>Autobranchia</taxon>
        <taxon>Pteriomorphia</taxon>
        <taxon>Mytilida</taxon>
        <taxon>Mytiloidea</taxon>
        <taxon>Mytilidae</taxon>
        <taxon>Mytilinae</taxon>
        <taxon>Mytilus</taxon>
    </lineage>
</organism>
<dbReference type="EMBL" id="CAJPWZ010002097">
    <property type="protein sequence ID" value="CAG2230693.1"/>
    <property type="molecule type" value="Genomic_DNA"/>
</dbReference>
<evidence type="ECO:0000259" key="2">
    <source>
        <dbReference type="PROSITE" id="PS51212"/>
    </source>
</evidence>
<keyword evidence="1" id="KW-0812">Transmembrane</keyword>
<dbReference type="AlphaFoldDB" id="A0A8S3TK67"/>
<evidence type="ECO:0000313" key="4">
    <source>
        <dbReference type="Proteomes" id="UP000683360"/>
    </source>
</evidence>
<evidence type="ECO:0000313" key="3">
    <source>
        <dbReference type="EMBL" id="CAG2230693.1"/>
    </source>
</evidence>
<comment type="caution">
    <text evidence="3">The sequence shown here is derived from an EMBL/GenBank/DDBJ whole genome shotgun (WGS) entry which is preliminary data.</text>
</comment>
<gene>
    <name evidence="3" type="ORF">MEDL_43519</name>
</gene>
<dbReference type="InterPro" id="IPR002889">
    <property type="entry name" value="WSC_carb-bd"/>
</dbReference>
<keyword evidence="4" id="KW-1185">Reference proteome</keyword>
<dbReference type="Pfam" id="PF01822">
    <property type="entry name" value="WSC"/>
    <property type="match status" value="1"/>
</dbReference>
<evidence type="ECO:0000256" key="1">
    <source>
        <dbReference type="SAM" id="Phobius"/>
    </source>
</evidence>
<proteinExistence type="predicted"/>
<name>A0A8S3TK67_MYTED</name>
<sequence>MIIITRLELTSVECVMYILLELCILIFQFEKMYMQDQQWCLCDTNIDLTKSSNVTDSECNTPCNGNLSQMCGGNWRLSLYRIREVISVPSFQQYGTAFHGRAISSQSLKSEIMHRNGLKAKVDCANACGETIDCKQTCEELSGDTVVNFLDWDEKSGCDPTTVNERDKQAYKTLGGDFPLLTTSFLRAKDVIQIISF</sequence>
<dbReference type="Proteomes" id="UP000683360">
    <property type="component" value="Unassembled WGS sequence"/>
</dbReference>
<keyword evidence="1" id="KW-1133">Transmembrane helix</keyword>
<feature type="domain" description="WSC" evidence="2">
    <location>
        <begin position="1"/>
        <end position="83"/>
    </location>
</feature>
<reference evidence="3" key="1">
    <citation type="submission" date="2021-03" db="EMBL/GenBank/DDBJ databases">
        <authorList>
            <person name="Bekaert M."/>
        </authorList>
    </citation>
    <scope>NUCLEOTIDE SEQUENCE</scope>
</reference>
<protein>
    <recommendedName>
        <fullName evidence="2">WSC domain-containing protein</fullName>
    </recommendedName>
</protein>
<keyword evidence="1" id="KW-0472">Membrane</keyword>